<name>A0A9W4IXP5_9EURO</name>
<feature type="active site" description="Proton donor" evidence="6">
    <location>
        <position position="51"/>
    </location>
</feature>
<dbReference type="FunFam" id="3.20.20.100:FF:000002">
    <property type="entry name" value="2,5-diketo-D-gluconic acid reductase A"/>
    <property type="match status" value="1"/>
</dbReference>
<dbReference type="Pfam" id="PF00248">
    <property type="entry name" value="Aldo_ket_red"/>
    <property type="match status" value="1"/>
</dbReference>
<dbReference type="PANTHER" id="PTHR11732">
    <property type="entry name" value="ALDO/KETO REDUCTASE"/>
    <property type="match status" value="1"/>
</dbReference>
<dbReference type="PIRSF" id="PIRSF000097">
    <property type="entry name" value="AKR"/>
    <property type="match status" value="1"/>
</dbReference>
<evidence type="ECO:0000256" key="7">
    <source>
        <dbReference type="PIRSR" id="PIRSR000097-2"/>
    </source>
</evidence>
<evidence type="ECO:0000313" key="10">
    <source>
        <dbReference type="EMBL" id="CAG8355664.1"/>
    </source>
</evidence>
<dbReference type="PROSITE" id="PS00798">
    <property type="entry name" value="ALDOKETO_REDUCTASE_1"/>
    <property type="match status" value="1"/>
</dbReference>
<dbReference type="SUPFAM" id="SSF51430">
    <property type="entry name" value="NAD(P)-linked oxidoreductase"/>
    <property type="match status" value="1"/>
</dbReference>
<feature type="site" description="Lowers pKa of active site Tyr" evidence="8">
    <location>
        <position position="76"/>
    </location>
</feature>
<comment type="caution">
    <text evidence="10">The sequence shown here is derived from an EMBL/GenBank/DDBJ whole genome shotgun (WGS) entry which is preliminary data.</text>
</comment>
<comment type="function">
    <text evidence="3">Catalyzes the initial reaction in the xylose utilization pathway by reducing D-xylose into xylitol. Xylose is a major component of hemicelluloses such as xylan. Most fungi utilize D-xylose via three enzymatic reactions, xylose reductase (XR), xylitol dehydrogenase (XDH), and xylulokinase, to form xylulose 5-phosphate, which enters pentose phosphate pathway.</text>
</comment>
<dbReference type="InterPro" id="IPR023210">
    <property type="entry name" value="NADP_OxRdtase_dom"/>
</dbReference>
<dbReference type="InterPro" id="IPR036812">
    <property type="entry name" value="NAD(P)_OxRdtase_dom_sf"/>
</dbReference>
<dbReference type="OrthoDB" id="416253at2759"/>
<dbReference type="EC" id="1.1.1.307" evidence="1"/>
<dbReference type="GO" id="GO:0016616">
    <property type="term" value="F:oxidoreductase activity, acting on the CH-OH group of donors, NAD or NADP as acceptor"/>
    <property type="evidence" value="ECO:0007669"/>
    <property type="project" value="UniProtKB-ARBA"/>
</dbReference>
<evidence type="ECO:0000256" key="8">
    <source>
        <dbReference type="PIRSR" id="PIRSR000097-3"/>
    </source>
</evidence>
<comment type="catalytic activity">
    <reaction evidence="4">
        <text>xylitol + NADP(+) = D-xylose + NADPH + H(+)</text>
        <dbReference type="Rhea" id="RHEA:27445"/>
        <dbReference type="ChEBI" id="CHEBI:15378"/>
        <dbReference type="ChEBI" id="CHEBI:17151"/>
        <dbReference type="ChEBI" id="CHEBI:53455"/>
        <dbReference type="ChEBI" id="CHEBI:57783"/>
        <dbReference type="ChEBI" id="CHEBI:58349"/>
        <dbReference type="EC" id="1.1.1.307"/>
    </reaction>
</comment>
<evidence type="ECO:0000256" key="4">
    <source>
        <dbReference type="ARBA" id="ARBA00047534"/>
    </source>
</evidence>
<evidence type="ECO:0000256" key="6">
    <source>
        <dbReference type="PIRSR" id="PIRSR000097-1"/>
    </source>
</evidence>
<dbReference type="AlphaFoldDB" id="A0A9W4IXP5"/>
<evidence type="ECO:0000259" key="9">
    <source>
        <dbReference type="Pfam" id="PF00248"/>
    </source>
</evidence>
<evidence type="ECO:0000256" key="5">
    <source>
        <dbReference type="ARBA" id="ARBA00049485"/>
    </source>
</evidence>
<evidence type="ECO:0000256" key="1">
    <source>
        <dbReference type="ARBA" id="ARBA00012845"/>
    </source>
</evidence>
<dbReference type="PRINTS" id="PR00069">
    <property type="entry name" value="ALDKETRDTASE"/>
</dbReference>
<accession>A0A9W4IXP5</accession>
<keyword evidence="11" id="KW-1185">Reference proteome</keyword>
<protein>
    <recommendedName>
        <fullName evidence="1">D-xylose reductase [NAD(P)H]</fullName>
        <ecNumber evidence="1">1.1.1.307</ecNumber>
    </recommendedName>
</protein>
<evidence type="ECO:0000256" key="2">
    <source>
        <dbReference type="ARBA" id="ARBA00023002"/>
    </source>
</evidence>
<evidence type="ECO:0000256" key="3">
    <source>
        <dbReference type="ARBA" id="ARBA00025065"/>
    </source>
</evidence>
<organism evidence="10 11">
    <name type="scientific">Penicillium salamii</name>
    <dbReference type="NCBI Taxonomy" id="1612424"/>
    <lineage>
        <taxon>Eukaryota</taxon>
        <taxon>Fungi</taxon>
        <taxon>Dikarya</taxon>
        <taxon>Ascomycota</taxon>
        <taxon>Pezizomycotina</taxon>
        <taxon>Eurotiomycetes</taxon>
        <taxon>Eurotiomycetidae</taxon>
        <taxon>Eurotiales</taxon>
        <taxon>Aspergillaceae</taxon>
        <taxon>Penicillium</taxon>
    </lineage>
</organism>
<dbReference type="InterPro" id="IPR020471">
    <property type="entry name" value="AKR"/>
</dbReference>
<sequence>MTDNQKTFTLSNGAQIPAIGLGTWQDEEAQEAAVLAALRTGYRHIDTARCYGTEPAVGKAIKQSGIRREEIFVTSKLWNNKHHPEDIDQAVQLSLDDLGLEYLDLFLMHWPVAFKRGDDPFPSNKDGKLITDNIDYLDTYRAMEGLVKSGKAKAIGISNFSQKEVERILDNVAIKPAVHQMELHPWLQQKTFYDFHRKNGIHVTQYSPFGNQNEIYGSREEHGQLVNDQTLVEIGKKYGKTSNQVALAWGIAHGRSVIPKSKSVERIKQNFDIAFELEPADIENIDAIDKKLRFNDPSKDFGYELYSGLDGKKK</sequence>
<feature type="domain" description="NADP-dependent oxidoreductase" evidence="9">
    <location>
        <begin position="19"/>
        <end position="289"/>
    </location>
</feature>
<proteinExistence type="predicted"/>
<feature type="binding site" evidence="7">
    <location>
        <position position="109"/>
    </location>
    <ligand>
        <name>substrate</name>
    </ligand>
</feature>
<reference evidence="10" key="1">
    <citation type="submission" date="2021-07" db="EMBL/GenBank/DDBJ databases">
        <authorList>
            <person name="Branca A.L. A."/>
        </authorList>
    </citation>
    <scope>NUCLEOTIDE SEQUENCE</scope>
</reference>
<keyword evidence="2" id="KW-0560">Oxidoreductase</keyword>
<dbReference type="InterPro" id="IPR018170">
    <property type="entry name" value="Aldo/ket_reductase_CS"/>
</dbReference>
<comment type="catalytic activity">
    <reaction evidence="5">
        <text>xylitol + NAD(+) = D-xylose + NADH + H(+)</text>
        <dbReference type="Rhea" id="RHEA:27441"/>
        <dbReference type="ChEBI" id="CHEBI:15378"/>
        <dbReference type="ChEBI" id="CHEBI:17151"/>
        <dbReference type="ChEBI" id="CHEBI:53455"/>
        <dbReference type="ChEBI" id="CHEBI:57540"/>
        <dbReference type="ChEBI" id="CHEBI:57945"/>
        <dbReference type="EC" id="1.1.1.307"/>
    </reaction>
</comment>
<evidence type="ECO:0000313" key="11">
    <source>
        <dbReference type="Proteomes" id="UP001152649"/>
    </source>
</evidence>
<dbReference type="EMBL" id="CAJVPG010000118">
    <property type="protein sequence ID" value="CAG8355664.1"/>
    <property type="molecule type" value="Genomic_DNA"/>
</dbReference>
<dbReference type="Gene3D" id="3.20.20.100">
    <property type="entry name" value="NADP-dependent oxidoreductase domain"/>
    <property type="match status" value="1"/>
</dbReference>
<dbReference type="PROSITE" id="PS00062">
    <property type="entry name" value="ALDOKETO_REDUCTASE_2"/>
    <property type="match status" value="1"/>
</dbReference>
<gene>
    <name evidence="10" type="ORF">PSALAMII_LOCUS3384</name>
</gene>
<dbReference type="PROSITE" id="PS00063">
    <property type="entry name" value="ALDOKETO_REDUCTASE_3"/>
    <property type="match status" value="1"/>
</dbReference>
<dbReference type="Proteomes" id="UP001152649">
    <property type="component" value="Unassembled WGS sequence"/>
</dbReference>
<dbReference type="CDD" id="cd19071">
    <property type="entry name" value="AKR_AKR1-5-like"/>
    <property type="match status" value="1"/>
</dbReference>